<dbReference type="Proteomes" id="UP001241169">
    <property type="component" value="Unassembled WGS sequence"/>
</dbReference>
<proteinExistence type="inferred from homology"/>
<evidence type="ECO:0000256" key="8">
    <source>
        <dbReference type="ARBA" id="ARBA00023326"/>
    </source>
</evidence>
<keyword evidence="7" id="KW-0119">Carbohydrate metabolism</keyword>
<dbReference type="CDD" id="cd21175">
    <property type="entry name" value="LPMO_AA9"/>
    <property type="match status" value="1"/>
</dbReference>
<dbReference type="PANTHER" id="PTHR33353">
    <property type="entry name" value="PUTATIVE (AFU_ORTHOLOGUE AFUA_1G12560)-RELATED"/>
    <property type="match status" value="1"/>
</dbReference>
<dbReference type="EC" id="1.14.99.56" evidence="11"/>
<feature type="region of interest" description="Disordered" evidence="12">
    <location>
        <begin position="245"/>
        <end position="277"/>
    </location>
</feature>
<keyword evidence="16" id="KW-0378">Hydrolase</keyword>
<dbReference type="InterPro" id="IPR000254">
    <property type="entry name" value="CBD"/>
</dbReference>
<dbReference type="EMBL" id="MOPA01000001">
    <property type="protein sequence ID" value="KAK1546390.1"/>
    <property type="molecule type" value="Genomic_DNA"/>
</dbReference>
<keyword evidence="6" id="KW-1015">Disulfide bond</keyword>
<dbReference type="InterPro" id="IPR049892">
    <property type="entry name" value="AA9"/>
</dbReference>
<evidence type="ECO:0000256" key="13">
    <source>
        <dbReference type="SAM" id="SignalP"/>
    </source>
</evidence>
<evidence type="ECO:0000256" key="4">
    <source>
        <dbReference type="ARBA" id="ARBA00022729"/>
    </source>
</evidence>
<dbReference type="Pfam" id="PF00734">
    <property type="entry name" value="CBM_1"/>
    <property type="match status" value="1"/>
</dbReference>
<feature type="compositionally biased region" description="Low complexity" evidence="12">
    <location>
        <begin position="255"/>
        <end position="275"/>
    </location>
</feature>
<evidence type="ECO:0000259" key="14">
    <source>
        <dbReference type="Pfam" id="PF00734"/>
    </source>
</evidence>
<keyword evidence="17" id="KW-1185">Reference proteome</keyword>
<dbReference type="Gene3D" id="2.70.50.70">
    <property type="match status" value="1"/>
</dbReference>
<comment type="similarity">
    <text evidence="9">Belongs to the polysaccharide monooxygenase AA9 family.</text>
</comment>
<keyword evidence="3" id="KW-0964">Secreted</keyword>
<evidence type="ECO:0000256" key="12">
    <source>
        <dbReference type="SAM" id="MobiDB-lite"/>
    </source>
</evidence>
<evidence type="ECO:0000256" key="7">
    <source>
        <dbReference type="ARBA" id="ARBA00023277"/>
    </source>
</evidence>
<comment type="cofactor">
    <cofactor evidence="1">
        <name>Cu(2+)</name>
        <dbReference type="ChEBI" id="CHEBI:29036"/>
    </cofactor>
</comment>
<keyword evidence="5" id="KW-0136">Cellulose degradation</keyword>
<dbReference type="PANTHER" id="PTHR33353:SF13">
    <property type="entry name" value="ENDOGLUCANASE II"/>
    <property type="match status" value="1"/>
</dbReference>
<accession>A0ABQ9T3P2</accession>
<evidence type="ECO:0000256" key="3">
    <source>
        <dbReference type="ARBA" id="ARBA00022525"/>
    </source>
</evidence>
<evidence type="ECO:0000313" key="16">
    <source>
        <dbReference type="EMBL" id="KAK1546390.1"/>
    </source>
</evidence>
<dbReference type="InterPro" id="IPR005103">
    <property type="entry name" value="AA9_LPMO"/>
</dbReference>
<comment type="catalytic activity">
    <reaction evidence="10">
        <text>[(1-&gt;4)-beta-D-glucosyl]n+m + reduced acceptor + O2 = 4-dehydro-beta-D-glucosyl-[(1-&gt;4)-beta-D-glucosyl]n-1 + [(1-&gt;4)-beta-D-glucosyl]m + acceptor + H2O.</text>
        <dbReference type="EC" id="1.14.99.56"/>
    </reaction>
</comment>
<organism evidence="16 17">
    <name type="scientific">Colletotrichum paranaense</name>
    <dbReference type="NCBI Taxonomy" id="1914294"/>
    <lineage>
        <taxon>Eukaryota</taxon>
        <taxon>Fungi</taxon>
        <taxon>Dikarya</taxon>
        <taxon>Ascomycota</taxon>
        <taxon>Pezizomycotina</taxon>
        <taxon>Sordariomycetes</taxon>
        <taxon>Hypocreomycetidae</taxon>
        <taxon>Glomerellales</taxon>
        <taxon>Glomerellaceae</taxon>
        <taxon>Colletotrichum</taxon>
        <taxon>Colletotrichum acutatum species complex</taxon>
    </lineage>
</organism>
<dbReference type="GO" id="GO:0016787">
    <property type="term" value="F:hydrolase activity"/>
    <property type="evidence" value="ECO:0007669"/>
    <property type="project" value="UniProtKB-KW"/>
</dbReference>
<evidence type="ECO:0000313" key="17">
    <source>
        <dbReference type="Proteomes" id="UP001241169"/>
    </source>
</evidence>
<name>A0ABQ9T3P2_9PEZI</name>
<evidence type="ECO:0000256" key="11">
    <source>
        <dbReference type="ARBA" id="ARBA00047174"/>
    </source>
</evidence>
<evidence type="ECO:0000256" key="10">
    <source>
        <dbReference type="ARBA" id="ARBA00045077"/>
    </source>
</evidence>
<evidence type="ECO:0000256" key="1">
    <source>
        <dbReference type="ARBA" id="ARBA00001973"/>
    </source>
</evidence>
<sequence>MRLSGVFFGLVAVVSGHTIFQKLSINGIDQGALKGVRAPSSNNPIQNVNDAGFACNNNIQYKDNNIVVIAAGAKIGAWWGHIIGGAQGTNDADNPIAASHKGPIVVYLAKVSNAASTGTTGLTWFKIAEAGLSGSTWAVDTMIANNGWHYFTLPSCVAPGDYLLRVEIIALHSASTQGDAQFYMECAQIRVTGSGTNAGFNTVKFPGAYSATDPGILINIYDNSGKPTNGGRSYKIPGPPVLSCSGSGNSGSGNGSPAVPSSAPVSSSPPSSSGSKTVALYGQCGGQGWTGEKLPEKRACCLRYSLMTCRSKLDWADGGVLSAPKKAGHGSNVYESTFHPAPGTGGIRRRGVHLNMSNNA</sequence>
<comment type="subcellular location">
    <subcellularLocation>
        <location evidence="2">Secreted</location>
    </subcellularLocation>
</comment>
<evidence type="ECO:0000256" key="2">
    <source>
        <dbReference type="ARBA" id="ARBA00004613"/>
    </source>
</evidence>
<dbReference type="Pfam" id="PF03443">
    <property type="entry name" value="AA9"/>
    <property type="match status" value="1"/>
</dbReference>
<evidence type="ECO:0000259" key="15">
    <source>
        <dbReference type="Pfam" id="PF03443"/>
    </source>
</evidence>
<gene>
    <name evidence="16" type="ORF">CPAR01_00357</name>
</gene>
<reference evidence="16 17" key="1">
    <citation type="submission" date="2016-10" db="EMBL/GenBank/DDBJ databases">
        <title>The genome sequence of Colletotrichum fioriniae PJ7.</title>
        <authorList>
            <person name="Baroncelli R."/>
        </authorList>
    </citation>
    <scope>NUCLEOTIDE SEQUENCE [LARGE SCALE GENOMIC DNA]</scope>
    <source>
        <strain evidence="16 17">IMI 384185</strain>
    </source>
</reference>
<feature type="domain" description="Auxiliary Activity family 9 catalytic" evidence="15">
    <location>
        <begin position="17"/>
        <end position="224"/>
    </location>
</feature>
<evidence type="ECO:0000256" key="9">
    <source>
        <dbReference type="ARBA" id="ARBA00044502"/>
    </source>
</evidence>
<protein>
    <recommendedName>
        <fullName evidence="11">lytic cellulose monooxygenase (C4-dehydrogenating)</fullName>
        <ecNumber evidence="11">1.14.99.56</ecNumber>
    </recommendedName>
</protein>
<feature type="chain" id="PRO_5045711630" description="lytic cellulose monooxygenase (C4-dehydrogenating)" evidence="13">
    <location>
        <begin position="17"/>
        <end position="360"/>
    </location>
</feature>
<dbReference type="GeneID" id="85368548"/>
<dbReference type="RefSeq" id="XP_060355506.1">
    <property type="nucleotide sequence ID" value="XM_060484649.1"/>
</dbReference>
<comment type="caution">
    <text evidence="16">The sequence shown here is derived from an EMBL/GenBank/DDBJ whole genome shotgun (WGS) entry which is preliminary data.</text>
</comment>
<keyword evidence="8" id="KW-0624">Polysaccharide degradation</keyword>
<feature type="domain" description="CBM1" evidence="14">
    <location>
        <begin position="280"/>
        <end position="293"/>
    </location>
</feature>
<evidence type="ECO:0000256" key="6">
    <source>
        <dbReference type="ARBA" id="ARBA00023157"/>
    </source>
</evidence>
<feature type="signal peptide" evidence="13">
    <location>
        <begin position="1"/>
        <end position="16"/>
    </location>
</feature>
<keyword evidence="4 13" id="KW-0732">Signal</keyword>
<evidence type="ECO:0000256" key="5">
    <source>
        <dbReference type="ARBA" id="ARBA00023001"/>
    </source>
</evidence>